<evidence type="ECO:0000259" key="7">
    <source>
        <dbReference type="PROSITE" id="PS50923"/>
    </source>
</evidence>
<feature type="disulfide bond" evidence="6">
    <location>
        <begin position="167"/>
        <end position="210"/>
    </location>
</feature>
<evidence type="ECO:0000256" key="1">
    <source>
        <dbReference type="ARBA" id="ARBA00022659"/>
    </source>
</evidence>
<evidence type="ECO:0000256" key="2">
    <source>
        <dbReference type="ARBA" id="ARBA00022737"/>
    </source>
</evidence>
<keyword evidence="9" id="KW-1185">Reference proteome</keyword>
<comment type="caution">
    <text evidence="6">Lacks conserved residue(s) required for the propagation of feature annotation.</text>
</comment>
<feature type="disulfide bond" evidence="6">
    <location>
        <begin position="196"/>
        <end position="223"/>
    </location>
</feature>
<keyword evidence="1 6" id="KW-0768">Sushi</keyword>
<organism evidence="8 9">
    <name type="scientific">Dromaius novaehollandiae</name>
    <name type="common">Emu</name>
    <dbReference type="NCBI Taxonomy" id="8790"/>
    <lineage>
        <taxon>Eukaryota</taxon>
        <taxon>Metazoa</taxon>
        <taxon>Chordata</taxon>
        <taxon>Craniata</taxon>
        <taxon>Vertebrata</taxon>
        <taxon>Euteleostomi</taxon>
        <taxon>Archelosauria</taxon>
        <taxon>Archosauria</taxon>
        <taxon>Dinosauria</taxon>
        <taxon>Saurischia</taxon>
        <taxon>Theropoda</taxon>
        <taxon>Coelurosauria</taxon>
        <taxon>Aves</taxon>
        <taxon>Palaeognathae</taxon>
        <taxon>Casuariiformes</taxon>
        <taxon>Dromaiidae</taxon>
        <taxon>Dromaius</taxon>
    </lineage>
</organism>
<dbReference type="Ensembl" id="ENSDNVT00000021560.1">
    <property type="protein sequence ID" value="ENSDNVP00000017924.1"/>
    <property type="gene ID" value="ENSDNVG00000012503.1"/>
</dbReference>
<reference evidence="8" key="1">
    <citation type="submission" date="2025-08" db="UniProtKB">
        <authorList>
            <consortium name="Ensembl"/>
        </authorList>
    </citation>
    <scope>IDENTIFICATION</scope>
</reference>
<dbReference type="GO" id="GO:0006958">
    <property type="term" value="P:complement activation, classical pathway"/>
    <property type="evidence" value="ECO:0007669"/>
    <property type="project" value="UniProtKB-KW"/>
</dbReference>
<sequence length="276" mass="29275">IVTCEANSTWTPPLLLLLLETLWTLFCSYLCLCLQLLGYCGPPPNFAFAELTGAVSSQSLAGTELTYKCKAGYTAASGKSSVVTCLMSTTWFADSEFCIRGCGAPTRLLFAELSEEYKNEIDFPVGKTVTYTCRPGYAKHPGMSPTITCLDSGVWSEALEFCKTLACPPPPDIANGKHGGQPGEAFSPGASVNYHCDPGYALVGEARLNCTASGAWSLPVPRCEGPYAFPVLLPCTNLWTLLSLNSLGASLEAHGTLLSPSVKRVSENEAVAAGFS</sequence>
<keyword evidence="3" id="KW-0391">Immunity</keyword>
<evidence type="ECO:0000313" key="8">
    <source>
        <dbReference type="Ensembl" id="ENSDNVP00000017924.1"/>
    </source>
</evidence>
<dbReference type="Gene3D" id="2.10.70.10">
    <property type="entry name" value="Complement Module, domain 1"/>
    <property type="match status" value="3"/>
</dbReference>
<dbReference type="CDD" id="cd00033">
    <property type="entry name" value="CCP"/>
    <property type="match status" value="3"/>
</dbReference>
<dbReference type="AlphaFoldDB" id="A0A8C4K9W8"/>
<keyword evidence="3" id="KW-0399">Innate immunity</keyword>
<accession>A0A8C4K9W8</accession>
<name>A0A8C4K9W8_DRONO</name>
<keyword evidence="5" id="KW-0325">Glycoprotein</keyword>
<dbReference type="Pfam" id="PF00084">
    <property type="entry name" value="Sushi"/>
    <property type="match status" value="3"/>
</dbReference>
<keyword evidence="2" id="KW-0677">Repeat</keyword>
<dbReference type="PROSITE" id="PS50923">
    <property type="entry name" value="SUSHI"/>
    <property type="match status" value="3"/>
</dbReference>
<protein>
    <recommendedName>
        <fullName evidence="7">Sushi domain-containing protein</fullName>
    </recommendedName>
</protein>
<dbReference type="PANTHER" id="PTHR19325">
    <property type="entry name" value="COMPLEMENT COMPONENT-RELATED SUSHI DOMAIN-CONTAINING"/>
    <property type="match status" value="1"/>
</dbReference>
<feature type="domain" description="Sushi" evidence="7">
    <location>
        <begin position="100"/>
        <end position="164"/>
    </location>
</feature>
<reference evidence="8" key="2">
    <citation type="submission" date="2025-09" db="UniProtKB">
        <authorList>
            <consortium name="Ensembl"/>
        </authorList>
    </citation>
    <scope>IDENTIFICATION</scope>
</reference>
<dbReference type="SMART" id="SM00032">
    <property type="entry name" value="CCP"/>
    <property type="match status" value="3"/>
</dbReference>
<dbReference type="PANTHER" id="PTHR19325:SF560">
    <property type="entry name" value="SUSHI, VON WILLEBRAND FACTOR TYPE A, EGF AND PENTRAXIN DOMAIN-CONTAINING PROTEIN 1"/>
    <property type="match status" value="1"/>
</dbReference>
<evidence type="ECO:0000313" key="9">
    <source>
        <dbReference type="Proteomes" id="UP000694423"/>
    </source>
</evidence>
<dbReference type="Proteomes" id="UP000694423">
    <property type="component" value="Unplaced"/>
</dbReference>
<dbReference type="FunFam" id="2.10.70.10:FF:000070">
    <property type="entry name" value="Complement C3d receptor 2"/>
    <property type="match status" value="1"/>
</dbReference>
<feature type="domain" description="Sushi" evidence="7">
    <location>
        <begin position="38"/>
        <end position="98"/>
    </location>
</feature>
<evidence type="ECO:0000256" key="5">
    <source>
        <dbReference type="ARBA" id="ARBA00023180"/>
    </source>
</evidence>
<dbReference type="InterPro" id="IPR050350">
    <property type="entry name" value="Compl-Cell_Adhes-Reg"/>
</dbReference>
<keyword evidence="4 6" id="KW-1015">Disulfide bond</keyword>
<dbReference type="InterPro" id="IPR035976">
    <property type="entry name" value="Sushi/SCR/CCP_sf"/>
</dbReference>
<feature type="domain" description="Sushi" evidence="7">
    <location>
        <begin position="165"/>
        <end position="225"/>
    </location>
</feature>
<evidence type="ECO:0000256" key="3">
    <source>
        <dbReference type="ARBA" id="ARBA00022875"/>
    </source>
</evidence>
<keyword evidence="3" id="KW-0180">Complement pathway</keyword>
<proteinExistence type="predicted"/>
<evidence type="ECO:0000256" key="6">
    <source>
        <dbReference type="PROSITE-ProRule" id="PRU00302"/>
    </source>
</evidence>
<dbReference type="SUPFAM" id="SSF57535">
    <property type="entry name" value="Complement control module/SCR domain"/>
    <property type="match status" value="3"/>
</dbReference>
<evidence type="ECO:0000256" key="4">
    <source>
        <dbReference type="ARBA" id="ARBA00023157"/>
    </source>
</evidence>
<dbReference type="InterPro" id="IPR000436">
    <property type="entry name" value="Sushi_SCR_CCP_dom"/>
</dbReference>